<keyword evidence="3" id="KW-1185">Reference proteome</keyword>
<accession>A0A1L7XUF0</accession>
<dbReference type="Gene3D" id="3.40.50.720">
    <property type="entry name" value="NAD(P)-binding Rossmann-like Domain"/>
    <property type="match status" value="1"/>
</dbReference>
<dbReference type="AlphaFoldDB" id="A0A1L7XUF0"/>
<dbReference type="InterPro" id="IPR036291">
    <property type="entry name" value="NAD(P)-bd_dom_sf"/>
</dbReference>
<dbReference type="Proteomes" id="UP000184330">
    <property type="component" value="Unassembled WGS sequence"/>
</dbReference>
<evidence type="ECO:0000313" key="2">
    <source>
        <dbReference type="EMBL" id="CZR68658.1"/>
    </source>
</evidence>
<dbReference type="PANTHER" id="PTHR47534:SF3">
    <property type="entry name" value="ALCOHOL DEHYDROGENASE-LIKE C-TERMINAL DOMAIN-CONTAINING PROTEIN"/>
    <property type="match status" value="1"/>
</dbReference>
<proteinExistence type="predicted"/>
<name>A0A1L7XUF0_9HELO</name>
<protein>
    <submittedName>
        <fullName evidence="2">Uncharacterized protein</fullName>
    </submittedName>
</protein>
<organism evidence="2 3">
    <name type="scientific">Phialocephala subalpina</name>
    <dbReference type="NCBI Taxonomy" id="576137"/>
    <lineage>
        <taxon>Eukaryota</taxon>
        <taxon>Fungi</taxon>
        <taxon>Dikarya</taxon>
        <taxon>Ascomycota</taxon>
        <taxon>Pezizomycotina</taxon>
        <taxon>Leotiomycetes</taxon>
        <taxon>Helotiales</taxon>
        <taxon>Mollisiaceae</taxon>
        <taxon>Phialocephala</taxon>
        <taxon>Phialocephala fortinii species complex</taxon>
    </lineage>
</organism>
<evidence type="ECO:0000313" key="3">
    <source>
        <dbReference type="Proteomes" id="UP000184330"/>
    </source>
</evidence>
<dbReference type="PANTHER" id="PTHR47534">
    <property type="entry name" value="YALI0E05731P"/>
    <property type="match status" value="1"/>
</dbReference>
<evidence type="ECO:0000256" key="1">
    <source>
        <dbReference type="ARBA" id="ARBA00023002"/>
    </source>
</evidence>
<reference evidence="2 3" key="1">
    <citation type="submission" date="2016-03" db="EMBL/GenBank/DDBJ databases">
        <authorList>
            <person name="Ploux O."/>
        </authorList>
    </citation>
    <scope>NUCLEOTIDE SEQUENCE [LARGE SCALE GENOMIC DNA]</scope>
    <source>
        <strain evidence="2 3">UAMH 11012</strain>
    </source>
</reference>
<gene>
    <name evidence="2" type="ORF">PAC_18557</name>
</gene>
<dbReference type="SUPFAM" id="SSF51735">
    <property type="entry name" value="NAD(P)-binding Rossmann-fold domains"/>
    <property type="match status" value="1"/>
</dbReference>
<dbReference type="EMBL" id="FJOG01000058">
    <property type="protein sequence ID" value="CZR68658.1"/>
    <property type="molecule type" value="Genomic_DNA"/>
</dbReference>
<dbReference type="Pfam" id="PF00106">
    <property type="entry name" value="adh_short"/>
    <property type="match status" value="1"/>
</dbReference>
<dbReference type="GO" id="GO:0016491">
    <property type="term" value="F:oxidoreductase activity"/>
    <property type="evidence" value="ECO:0007669"/>
    <property type="project" value="UniProtKB-KW"/>
</dbReference>
<sequence length="332" mass="36654">MVSISQIRASNARIDETHTPRVAVFVGATAGIGRAALTALLSKRLPIKLYIIGRDEANRRSWLEELQQSNPKAEINWLEGQVTLLAEVKRLCLKIKSHEESIDLLFLSAGFLPFDGRHETSEGFETSLALLYWSRILSIHHLLPLLIMSSSTRPKYSPRIINILGTGFESADIPLDDLDLRNPQNFSFQGVVKQAGTLTTLAMTHLAAEPANRNIVFIHNHPGEVKTEILRNGWGVKPAGMPVSAKTGMNPEMSGERSLYLISSAQFSGKGASLLKDVAGGLTVSKTDSGALFLVDEKIECIQQDEVLGKLELRNAKETVWRKMQEMLAPYL</sequence>
<keyword evidence="1" id="KW-0560">Oxidoreductase</keyword>
<dbReference type="STRING" id="576137.A0A1L7XUF0"/>
<dbReference type="InterPro" id="IPR052228">
    <property type="entry name" value="Sec_Metab_Biosynth_Oxidored"/>
</dbReference>
<dbReference type="OrthoDB" id="2898509at2759"/>
<dbReference type="InterPro" id="IPR002347">
    <property type="entry name" value="SDR_fam"/>
</dbReference>